<evidence type="ECO:0000256" key="1">
    <source>
        <dbReference type="SAM" id="MobiDB-lite"/>
    </source>
</evidence>
<comment type="caution">
    <text evidence="2">The sequence shown here is derived from an EMBL/GenBank/DDBJ whole genome shotgun (WGS) entry which is preliminary data.</text>
</comment>
<reference evidence="2" key="1">
    <citation type="submission" date="2021-06" db="EMBL/GenBank/DDBJ databases">
        <authorList>
            <person name="Kallberg Y."/>
            <person name="Tangrot J."/>
            <person name="Rosling A."/>
        </authorList>
    </citation>
    <scope>NUCLEOTIDE SEQUENCE</scope>
    <source>
        <strain evidence="2">MT106</strain>
    </source>
</reference>
<proteinExistence type="predicted"/>
<feature type="region of interest" description="Disordered" evidence="1">
    <location>
        <begin position="23"/>
        <end position="52"/>
    </location>
</feature>
<feature type="compositionally biased region" description="Acidic residues" evidence="1">
    <location>
        <begin position="33"/>
        <end position="42"/>
    </location>
</feature>
<evidence type="ECO:0000313" key="2">
    <source>
        <dbReference type="EMBL" id="CAG8502578.1"/>
    </source>
</evidence>
<accession>A0A9N9F1B0</accession>
<evidence type="ECO:0000313" key="3">
    <source>
        <dbReference type="Proteomes" id="UP000789831"/>
    </source>
</evidence>
<keyword evidence="3" id="KW-1185">Reference proteome</keyword>
<gene>
    <name evidence="2" type="ORF">AGERDE_LOCUS4323</name>
</gene>
<dbReference type="AlphaFoldDB" id="A0A9N9F1B0"/>
<organism evidence="2 3">
    <name type="scientific">Ambispora gerdemannii</name>
    <dbReference type="NCBI Taxonomy" id="144530"/>
    <lineage>
        <taxon>Eukaryota</taxon>
        <taxon>Fungi</taxon>
        <taxon>Fungi incertae sedis</taxon>
        <taxon>Mucoromycota</taxon>
        <taxon>Glomeromycotina</taxon>
        <taxon>Glomeromycetes</taxon>
        <taxon>Archaeosporales</taxon>
        <taxon>Ambisporaceae</taxon>
        <taxon>Ambispora</taxon>
    </lineage>
</organism>
<name>A0A9N9F1B0_9GLOM</name>
<dbReference type="Proteomes" id="UP000789831">
    <property type="component" value="Unassembled WGS sequence"/>
</dbReference>
<protein>
    <submittedName>
        <fullName evidence="2">7668_t:CDS:1</fullName>
    </submittedName>
</protein>
<dbReference type="EMBL" id="CAJVPL010000488">
    <property type="protein sequence ID" value="CAG8502578.1"/>
    <property type="molecule type" value="Genomic_DNA"/>
</dbReference>
<sequence>MDVKIIIQEWEYAKVESFVIKRTNSTEENSSTNDDDVDEVESVDTILSDDNTMDMEFDSEESRLNYLSLKCSYLRRCNNVTLGPALIAQTGVL</sequence>